<organism evidence="1">
    <name type="scientific">Picea sitchensis</name>
    <name type="common">Sitka spruce</name>
    <name type="synonym">Pinus sitchensis</name>
    <dbReference type="NCBI Taxonomy" id="3332"/>
    <lineage>
        <taxon>Eukaryota</taxon>
        <taxon>Viridiplantae</taxon>
        <taxon>Streptophyta</taxon>
        <taxon>Embryophyta</taxon>
        <taxon>Tracheophyta</taxon>
        <taxon>Spermatophyta</taxon>
        <taxon>Pinopsida</taxon>
        <taxon>Pinidae</taxon>
        <taxon>Conifers I</taxon>
        <taxon>Pinales</taxon>
        <taxon>Pinaceae</taxon>
        <taxon>Picea</taxon>
    </lineage>
</organism>
<dbReference type="EMBL" id="EF082136">
    <property type="protein sequence ID" value="ABK21512.1"/>
    <property type="molecule type" value="mRNA"/>
</dbReference>
<sequence>MVSPSASSLAVYGKCITGVSNERPGSSMTCWTEGRSQLWWLKNKFIILAAYFKVHSKATLPNCYLANGRMH</sequence>
<protein>
    <submittedName>
        <fullName evidence="1">Uncharacterized protein</fullName>
    </submittedName>
</protein>
<dbReference type="AlphaFoldDB" id="A9NLK1"/>
<accession>A9NLK1</accession>
<evidence type="ECO:0000313" key="1">
    <source>
        <dbReference type="EMBL" id="ABK21512.1"/>
    </source>
</evidence>
<reference evidence="1" key="1">
    <citation type="journal article" date="2008" name="BMC Genomics">
        <title>A conifer genomics resource of 200,000 spruce (Picea spp.) ESTs and 6,464 high-quality, sequence-finished full-length cDNAs for Sitka spruce (Picea sitchensis).</title>
        <authorList>
            <person name="Ralph S.G."/>
            <person name="Chun H.J."/>
            <person name="Kolosova N."/>
            <person name="Cooper D."/>
            <person name="Oddy C."/>
            <person name="Ritland C.E."/>
            <person name="Kirkpatrick R."/>
            <person name="Moore R."/>
            <person name="Barber S."/>
            <person name="Holt R.A."/>
            <person name="Jones S.J."/>
            <person name="Marra M.A."/>
            <person name="Douglas C.J."/>
            <person name="Ritland K."/>
            <person name="Bohlmann J."/>
        </authorList>
    </citation>
    <scope>NUCLEOTIDE SEQUENCE</scope>
    <source>
        <tissue evidence="1">Bark</tissue>
    </source>
</reference>
<name>A9NLK1_PICSI</name>
<proteinExistence type="evidence at transcript level"/>